<evidence type="ECO:0000313" key="2">
    <source>
        <dbReference type="EMBL" id="JAD97344.1"/>
    </source>
</evidence>
<reference evidence="2" key="2">
    <citation type="journal article" date="2015" name="Data Brief">
        <title>Shoot transcriptome of the giant reed, Arundo donax.</title>
        <authorList>
            <person name="Barrero R.A."/>
            <person name="Guerrero F.D."/>
            <person name="Moolhuijzen P."/>
            <person name="Goolsby J.A."/>
            <person name="Tidwell J."/>
            <person name="Bellgard S.E."/>
            <person name="Bellgard M.I."/>
        </authorList>
    </citation>
    <scope>NUCLEOTIDE SEQUENCE</scope>
    <source>
        <tissue evidence="2">Shoot tissue taken approximately 20 cm above the soil surface</tissue>
    </source>
</reference>
<accession>A0A0A9E990</accession>
<name>A0A0A9E990_ARUDO</name>
<dbReference type="AlphaFoldDB" id="A0A0A9E990"/>
<protein>
    <submittedName>
        <fullName evidence="2">Uncharacterized protein</fullName>
    </submittedName>
</protein>
<proteinExistence type="predicted"/>
<evidence type="ECO:0000256" key="1">
    <source>
        <dbReference type="SAM" id="MobiDB-lite"/>
    </source>
</evidence>
<sequence length="30" mass="3121">MHCSGHDLFHGNSWLPSPLCTPSPASTGSP</sequence>
<organism evidence="2">
    <name type="scientific">Arundo donax</name>
    <name type="common">Giant reed</name>
    <name type="synonym">Donax arundinaceus</name>
    <dbReference type="NCBI Taxonomy" id="35708"/>
    <lineage>
        <taxon>Eukaryota</taxon>
        <taxon>Viridiplantae</taxon>
        <taxon>Streptophyta</taxon>
        <taxon>Embryophyta</taxon>
        <taxon>Tracheophyta</taxon>
        <taxon>Spermatophyta</taxon>
        <taxon>Magnoliopsida</taxon>
        <taxon>Liliopsida</taxon>
        <taxon>Poales</taxon>
        <taxon>Poaceae</taxon>
        <taxon>PACMAD clade</taxon>
        <taxon>Arundinoideae</taxon>
        <taxon>Arundineae</taxon>
        <taxon>Arundo</taxon>
    </lineage>
</organism>
<feature type="region of interest" description="Disordered" evidence="1">
    <location>
        <begin position="11"/>
        <end position="30"/>
    </location>
</feature>
<reference evidence="2" key="1">
    <citation type="submission" date="2014-09" db="EMBL/GenBank/DDBJ databases">
        <authorList>
            <person name="Magalhaes I.L.F."/>
            <person name="Oliveira U."/>
            <person name="Santos F.R."/>
            <person name="Vidigal T.H.D.A."/>
            <person name="Brescovit A.D."/>
            <person name="Santos A.J."/>
        </authorList>
    </citation>
    <scope>NUCLEOTIDE SEQUENCE</scope>
    <source>
        <tissue evidence="2">Shoot tissue taken approximately 20 cm above the soil surface</tissue>
    </source>
</reference>
<dbReference type="EMBL" id="GBRH01200551">
    <property type="protein sequence ID" value="JAD97344.1"/>
    <property type="molecule type" value="Transcribed_RNA"/>
</dbReference>